<reference evidence="3" key="2">
    <citation type="submission" date="2016-10" db="EMBL/GenBank/DDBJ databases">
        <authorList>
            <person name="Varghese N."/>
            <person name="Submissions S."/>
        </authorList>
    </citation>
    <scope>NUCLEOTIDE SEQUENCE [LARGE SCALE GENOMIC DNA]</scope>
    <source>
        <strain evidence="3">BS3782</strain>
    </source>
</reference>
<evidence type="ECO:0008006" key="5">
    <source>
        <dbReference type="Google" id="ProtNLM"/>
    </source>
</evidence>
<dbReference type="RefSeq" id="WP_048392893.1">
    <property type="nucleotide sequence ID" value="NZ_JYLB01000001.1"/>
</dbReference>
<sequence>MNLAKLTVSIILITGLAGCATELPTLKDGESIVNLHEQIGDEMLARRLDTQRAENLTYFKVSPGAHTMELGVVTKGYQESQHRCVATLSYDNFLPNERYTLMESSAGKEVKIELMDSKGNTLAQTDKMPCL</sequence>
<reference evidence="2" key="1">
    <citation type="submission" date="2016-10" db="EMBL/GenBank/DDBJ databases">
        <authorList>
            <person name="de Groot N.N."/>
        </authorList>
    </citation>
    <scope>NUCLEOTIDE SEQUENCE [LARGE SCALE GENOMIC DNA]</scope>
    <source>
        <strain evidence="2">BS3782</strain>
    </source>
</reference>
<protein>
    <recommendedName>
        <fullName evidence="5">Lipoprotein</fullName>
    </recommendedName>
</protein>
<evidence type="ECO:0000313" key="3">
    <source>
        <dbReference type="Proteomes" id="UP000182814"/>
    </source>
</evidence>
<dbReference type="EMBL" id="VZPO01000007">
    <property type="protein sequence ID" value="KAB0502601.1"/>
    <property type="molecule type" value="Genomic_DNA"/>
</dbReference>
<accession>A0A0J6HDU3</accession>
<dbReference type="Proteomes" id="UP000434925">
    <property type="component" value="Unassembled WGS sequence"/>
</dbReference>
<dbReference type="Proteomes" id="UP000182814">
    <property type="component" value="Chromosome I"/>
</dbReference>
<dbReference type="PATRIC" id="fig|163011.3.peg.1231"/>
<dbReference type="AlphaFoldDB" id="A0A0J6HDU3"/>
<gene>
    <name evidence="1" type="ORF">F7R14_18300</name>
    <name evidence="2" type="ORF">SAMN04490191_3744</name>
</gene>
<name>A0A0J6HDU3_9PSED</name>
<evidence type="ECO:0000313" key="4">
    <source>
        <dbReference type="Proteomes" id="UP000434925"/>
    </source>
</evidence>
<organism evidence="2 3">
    <name type="scientific">Pseudomonas lini</name>
    <dbReference type="NCBI Taxonomy" id="163011"/>
    <lineage>
        <taxon>Bacteria</taxon>
        <taxon>Pseudomonadati</taxon>
        <taxon>Pseudomonadota</taxon>
        <taxon>Gammaproteobacteria</taxon>
        <taxon>Pseudomonadales</taxon>
        <taxon>Pseudomonadaceae</taxon>
        <taxon>Pseudomonas</taxon>
    </lineage>
</organism>
<evidence type="ECO:0000313" key="1">
    <source>
        <dbReference type="EMBL" id="KAB0502601.1"/>
    </source>
</evidence>
<keyword evidence="3" id="KW-1185">Reference proteome</keyword>
<proteinExistence type="predicted"/>
<reference evidence="1 4" key="3">
    <citation type="submission" date="2019-09" db="EMBL/GenBank/DDBJ databases">
        <title>Draft genome sequences of 48 bacterial type strains from the CCUG.</title>
        <authorList>
            <person name="Tunovic T."/>
            <person name="Pineiro-Iglesias B."/>
            <person name="Unosson C."/>
            <person name="Inganas E."/>
            <person name="Ohlen M."/>
            <person name="Cardew S."/>
            <person name="Jensie-Markopoulos S."/>
            <person name="Salva-Serra F."/>
            <person name="Jaen-Luchoro D."/>
            <person name="Karlsson R."/>
            <person name="Svensson-Stadler L."/>
            <person name="Chun J."/>
            <person name="Moore E."/>
        </authorList>
    </citation>
    <scope>NUCLEOTIDE SEQUENCE [LARGE SCALE GENOMIC DNA]</scope>
    <source>
        <strain evidence="1 4">CCUG 51522</strain>
    </source>
</reference>
<evidence type="ECO:0000313" key="2">
    <source>
        <dbReference type="EMBL" id="SDT27629.1"/>
    </source>
</evidence>
<dbReference type="EMBL" id="LT629746">
    <property type="protein sequence ID" value="SDT27629.1"/>
    <property type="molecule type" value="Genomic_DNA"/>
</dbReference>
<dbReference type="PROSITE" id="PS51257">
    <property type="entry name" value="PROKAR_LIPOPROTEIN"/>
    <property type="match status" value="1"/>
</dbReference>